<dbReference type="GO" id="GO:0015421">
    <property type="term" value="F:ABC-type oligopeptide transporter activity"/>
    <property type="evidence" value="ECO:0007669"/>
    <property type="project" value="TreeGrafter"/>
</dbReference>
<dbReference type="FunFam" id="1.20.1560.10:FF:000011">
    <property type="entry name" value="Multidrug ABC transporter ATP-binding protein"/>
    <property type="match status" value="1"/>
</dbReference>
<evidence type="ECO:0000256" key="8">
    <source>
        <dbReference type="ARBA" id="ARBA00023136"/>
    </source>
</evidence>
<evidence type="ECO:0000259" key="11">
    <source>
        <dbReference type="PROSITE" id="PS50929"/>
    </source>
</evidence>
<keyword evidence="3" id="KW-1003">Cell membrane</keyword>
<feature type="transmembrane region" description="Helical" evidence="9">
    <location>
        <begin position="164"/>
        <end position="181"/>
    </location>
</feature>
<comment type="subcellular location">
    <subcellularLocation>
        <location evidence="1">Cell membrane</location>
        <topology evidence="1">Multi-pass membrane protein</topology>
    </subcellularLocation>
</comment>
<evidence type="ECO:0000259" key="10">
    <source>
        <dbReference type="PROSITE" id="PS50893"/>
    </source>
</evidence>
<dbReference type="InterPro" id="IPR036640">
    <property type="entry name" value="ABC1_TM_sf"/>
</dbReference>
<accession>A0A6B0YQD3</accession>
<keyword evidence="6 12" id="KW-0067">ATP-binding</keyword>
<dbReference type="PROSITE" id="PS50929">
    <property type="entry name" value="ABC_TM1F"/>
    <property type="match status" value="1"/>
</dbReference>
<comment type="caution">
    <text evidence="12">The sequence shown here is derived from an EMBL/GenBank/DDBJ whole genome shotgun (WGS) entry which is preliminary data.</text>
</comment>
<keyword evidence="8 9" id="KW-0472">Membrane</keyword>
<dbReference type="SUPFAM" id="SSF52540">
    <property type="entry name" value="P-loop containing nucleoside triphosphate hydrolases"/>
    <property type="match status" value="1"/>
</dbReference>
<dbReference type="CDD" id="cd03251">
    <property type="entry name" value="ABCC_MsbA"/>
    <property type="match status" value="1"/>
</dbReference>
<dbReference type="Pfam" id="PF00005">
    <property type="entry name" value="ABC_tran"/>
    <property type="match status" value="1"/>
</dbReference>
<keyword evidence="7 9" id="KW-1133">Transmembrane helix</keyword>
<dbReference type="PANTHER" id="PTHR43394:SF1">
    <property type="entry name" value="ATP-BINDING CASSETTE SUB-FAMILY B MEMBER 10, MITOCHONDRIAL"/>
    <property type="match status" value="1"/>
</dbReference>
<proteinExistence type="predicted"/>
<gene>
    <name evidence="12" type="ORF">F4Y42_01840</name>
</gene>
<dbReference type="InterPro" id="IPR017871">
    <property type="entry name" value="ABC_transporter-like_CS"/>
</dbReference>
<feature type="transmembrane region" description="Helical" evidence="9">
    <location>
        <begin position="18"/>
        <end position="38"/>
    </location>
</feature>
<dbReference type="InterPro" id="IPR003439">
    <property type="entry name" value="ABC_transporter-like_ATP-bd"/>
</dbReference>
<feature type="transmembrane region" description="Helical" evidence="9">
    <location>
        <begin position="58"/>
        <end position="76"/>
    </location>
</feature>
<evidence type="ECO:0000256" key="6">
    <source>
        <dbReference type="ARBA" id="ARBA00022840"/>
    </source>
</evidence>
<protein>
    <submittedName>
        <fullName evidence="12">ABC transporter ATP-binding protein</fullName>
    </submittedName>
</protein>
<feature type="domain" description="ABC transporter" evidence="10">
    <location>
        <begin position="340"/>
        <end position="574"/>
    </location>
</feature>
<evidence type="ECO:0000256" key="3">
    <source>
        <dbReference type="ARBA" id="ARBA00022475"/>
    </source>
</evidence>
<reference evidence="12" key="1">
    <citation type="submission" date="2019-09" db="EMBL/GenBank/DDBJ databases">
        <title>Characterisation of the sponge microbiome using genome-centric metagenomics.</title>
        <authorList>
            <person name="Engelberts J.P."/>
            <person name="Robbins S.J."/>
            <person name="De Goeij J.M."/>
            <person name="Aranda M."/>
            <person name="Bell S.C."/>
            <person name="Webster N.S."/>
        </authorList>
    </citation>
    <scope>NUCLEOTIDE SEQUENCE</scope>
    <source>
        <strain evidence="12">SB0664_bin_27</strain>
    </source>
</reference>
<dbReference type="GO" id="GO:0005886">
    <property type="term" value="C:plasma membrane"/>
    <property type="evidence" value="ECO:0007669"/>
    <property type="project" value="UniProtKB-SubCell"/>
</dbReference>
<dbReference type="FunFam" id="3.40.50.300:FF:000287">
    <property type="entry name" value="Multidrug ABC transporter ATP-binding protein"/>
    <property type="match status" value="1"/>
</dbReference>
<dbReference type="AlphaFoldDB" id="A0A6B0YQD3"/>
<dbReference type="PROSITE" id="PS00211">
    <property type="entry name" value="ABC_TRANSPORTER_1"/>
    <property type="match status" value="1"/>
</dbReference>
<dbReference type="InterPro" id="IPR039421">
    <property type="entry name" value="Type_1_exporter"/>
</dbReference>
<dbReference type="SMART" id="SM00382">
    <property type="entry name" value="AAA"/>
    <property type="match status" value="1"/>
</dbReference>
<dbReference type="GO" id="GO:0005524">
    <property type="term" value="F:ATP binding"/>
    <property type="evidence" value="ECO:0007669"/>
    <property type="project" value="UniProtKB-KW"/>
</dbReference>
<dbReference type="Pfam" id="PF00664">
    <property type="entry name" value="ABC_membrane"/>
    <property type="match status" value="1"/>
</dbReference>
<keyword evidence="5" id="KW-0547">Nucleotide-binding</keyword>
<dbReference type="PANTHER" id="PTHR43394">
    <property type="entry name" value="ATP-DEPENDENT PERMEASE MDL1, MITOCHONDRIAL"/>
    <property type="match status" value="1"/>
</dbReference>
<evidence type="ECO:0000256" key="4">
    <source>
        <dbReference type="ARBA" id="ARBA00022692"/>
    </source>
</evidence>
<organism evidence="12">
    <name type="scientific">Caldilineaceae bacterium SB0664_bin_27</name>
    <dbReference type="NCBI Taxonomy" id="2605260"/>
    <lineage>
        <taxon>Bacteria</taxon>
        <taxon>Bacillati</taxon>
        <taxon>Chloroflexota</taxon>
        <taxon>Caldilineae</taxon>
        <taxon>Caldilineales</taxon>
        <taxon>Caldilineaceae</taxon>
    </lineage>
</organism>
<keyword evidence="4 9" id="KW-0812">Transmembrane</keyword>
<dbReference type="InterPro" id="IPR027417">
    <property type="entry name" value="P-loop_NTPase"/>
</dbReference>
<feature type="transmembrane region" description="Helical" evidence="9">
    <location>
        <begin position="242"/>
        <end position="265"/>
    </location>
</feature>
<dbReference type="SUPFAM" id="SSF90123">
    <property type="entry name" value="ABC transporter transmembrane region"/>
    <property type="match status" value="1"/>
</dbReference>
<dbReference type="CDD" id="cd18778">
    <property type="entry name" value="ABC_6TM_exporter_like"/>
    <property type="match status" value="1"/>
</dbReference>
<evidence type="ECO:0000256" key="9">
    <source>
        <dbReference type="SAM" id="Phobius"/>
    </source>
</evidence>
<evidence type="ECO:0000256" key="7">
    <source>
        <dbReference type="ARBA" id="ARBA00022989"/>
    </source>
</evidence>
<sequence>MEFTKTLFRFTVPYRTPLLATVVSMVLLVGVQLFAPWFIRELIATVRSGNTDALSYNLIGRLALLALAIYAARAGLEFLRSYMAHVAGWGVVADVRVAIYRHLQRLSLHYYEDKQTGQLMSRVVNDSDLLEKLIAHAVPDVLVNVLTLVGVSTMLLIMNAQLTLLTLVPIPLIVLAMRGFAKYVRPAFRERQAELGELNAILQDNLSGIREIKTFTRERMESERIGVRIDNYKRSLLHALRLLATFEPFVHFASALGVVVVIYFGGRLALGGELPIEDLVAFFLYLELFYQPVRHLSHAWEAIQEALAGAERVSELLLEEPDIVDRPDALDYPGRAQGNILFDNVSFSYLTDRPILRNIDLEIPAGSVAALVGPTGVGKSTLASLVPRFYDVNEGQISLDGHDIRDLTMESLRRQISIVLQDVFLFHGTVRENILFGRPGASDEEMEEAAHVANAVEFVDKLPDGYDTVIGERGVKLSGGQKQRLAIARAVLKDAPILILDEATSSVDTETEQLIQQALERLMAGRTTLMIAHRLSTIRNADQIVVLQDEGIAEQGSHDELMAVDGIYRHLNLVQSRFNAEEREPVVEQQLEWSPSDRALPVTA</sequence>
<feature type="transmembrane region" description="Helical" evidence="9">
    <location>
        <begin position="141"/>
        <end position="158"/>
    </location>
</feature>
<feature type="domain" description="ABC transmembrane type-1" evidence="11">
    <location>
        <begin position="19"/>
        <end position="305"/>
    </location>
</feature>
<dbReference type="InterPro" id="IPR003593">
    <property type="entry name" value="AAA+_ATPase"/>
</dbReference>
<name>A0A6B0YQD3_9CHLR</name>
<dbReference type="EMBL" id="VXRG01000021">
    <property type="protein sequence ID" value="MXY92169.1"/>
    <property type="molecule type" value="Genomic_DNA"/>
</dbReference>
<dbReference type="GO" id="GO:0016887">
    <property type="term" value="F:ATP hydrolysis activity"/>
    <property type="evidence" value="ECO:0007669"/>
    <property type="project" value="InterPro"/>
</dbReference>
<evidence type="ECO:0000256" key="5">
    <source>
        <dbReference type="ARBA" id="ARBA00022741"/>
    </source>
</evidence>
<evidence type="ECO:0000256" key="2">
    <source>
        <dbReference type="ARBA" id="ARBA00022448"/>
    </source>
</evidence>
<dbReference type="InterPro" id="IPR011527">
    <property type="entry name" value="ABC1_TM_dom"/>
</dbReference>
<dbReference type="Gene3D" id="3.40.50.300">
    <property type="entry name" value="P-loop containing nucleotide triphosphate hydrolases"/>
    <property type="match status" value="1"/>
</dbReference>
<dbReference type="Gene3D" id="1.20.1560.10">
    <property type="entry name" value="ABC transporter type 1, transmembrane domain"/>
    <property type="match status" value="1"/>
</dbReference>
<keyword evidence="2" id="KW-0813">Transport</keyword>
<evidence type="ECO:0000256" key="1">
    <source>
        <dbReference type="ARBA" id="ARBA00004651"/>
    </source>
</evidence>
<dbReference type="PROSITE" id="PS50893">
    <property type="entry name" value="ABC_TRANSPORTER_2"/>
    <property type="match status" value="1"/>
</dbReference>
<evidence type="ECO:0000313" key="12">
    <source>
        <dbReference type="EMBL" id="MXY92169.1"/>
    </source>
</evidence>